<dbReference type="PROSITE" id="PS51257">
    <property type="entry name" value="PROKAR_LIPOPROTEIN"/>
    <property type="match status" value="1"/>
</dbReference>
<sequence>MKKVTFALFALLALSACKDEVGTQGWCDNKAESAKSEWSAQDALDFAKHCVLQDAVGSESWCTDLKDKPKGDWSANEATSFAKHCVF</sequence>
<dbReference type="Proteomes" id="UP000268973">
    <property type="component" value="Unassembled WGS sequence"/>
</dbReference>
<name>A0A432D1A4_9VIBR</name>
<dbReference type="InterPro" id="IPR012640">
    <property type="entry name" value="Membr_lipoprot_lipid_attach_CS"/>
</dbReference>
<evidence type="ECO:0000313" key="5">
    <source>
        <dbReference type="Proteomes" id="UP000268973"/>
    </source>
</evidence>
<evidence type="ECO:0000256" key="3">
    <source>
        <dbReference type="SAM" id="SignalP"/>
    </source>
</evidence>
<protein>
    <recommendedName>
        <fullName evidence="1">Type IV secretion system putative lipoprotein virB7</fullName>
    </recommendedName>
</protein>
<evidence type="ECO:0000256" key="1">
    <source>
        <dbReference type="ARBA" id="ARBA00017922"/>
    </source>
</evidence>
<gene>
    <name evidence="4" type="ORF">EJ063_02505</name>
</gene>
<evidence type="ECO:0000256" key="2">
    <source>
        <dbReference type="ARBA" id="ARBA00022729"/>
    </source>
</evidence>
<evidence type="ECO:0000313" key="4">
    <source>
        <dbReference type="EMBL" id="RTZ17677.1"/>
    </source>
</evidence>
<dbReference type="AlphaFoldDB" id="A0A432D1A4"/>
<feature type="signal peptide" evidence="3">
    <location>
        <begin position="1"/>
        <end position="18"/>
    </location>
</feature>
<feature type="chain" id="PRO_5019316593" description="Type IV secretion system putative lipoprotein virB7" evidence="3">
    <location>
        <begin position="19"/>
        <end position="87"/>
    </location>
</feature>
<dbReference type="EMBL" id="RXZH01000001">
    <property type="protein sequence ID" value="RTZ17677.1"/>
    <property type="molecule type" value="Genomic_DNA"/>
</dbReference>
<dbReference type="Pfam" id="PF08139">
    <property type="entry name" value="LPAM_1"/>
    <property type="match status" value="1"/>
</dbReference>
<dbReference type="InterPro" id="IPR021379">
    <property type="entry name" value="DUF3012"/>
</dbReference>
<dbReference type="OrthoDB" id="5609437at2"/>
<comment type="caution">
    <text evidence="4">The sequence shown here is derived from an EMBL/GenBank/DDBJ whole genome shotgun (WGS) entry which is preliminary data.</text>
</comment>
<accession>A0A432D1A4</accession>
<proteinExistence type="predicted"/>
<reference evidence="4 5" key="1">
    <citation type="submission" date="2018-12" db="EMBL/GenBank/DDBJ databases">
        <title>Vibrio sp. isolated from China Sea.</title>
        <authorList>
            <person name="Li Y."/>
        </authorList>
    </citation>
    <scope>NUCLEOTIDE SEQUENCE [LARGE SCALE GENOMIC DNA]</scope>
    <source>
        <strain evidence="4 5">BEI207</strain>
    </source>
</reference>
<keyword evidence="5" id="KW-1185">Reference proteome</keyword>
<keyword evidence="2 3" id="KW-0732">Signal</keyword>
<dbReference type="Pfam" id="PF11216">
    <property type="entry name" value="DUF3012"/>
    <property type="match status" value="2"/>
</dbReference>
<organism evidence="4 5">
    <name type="scientific">Vibrio aquaticus</name>
    <dbReference type="NCBI Taxonomy" id="2496559"/>
    <lineage>
        <taxon>Bacteria</taxon>
        <taxon>Pseudomonadati</taxon>
        <taxon>Pseudomonadota</taxon>
        <taxon>Gammaproteobacteria</taxon>
        <taxon>Vibrionales</taxon>
        <taxon>Vibrionaceae</taxon>
        <taxon>Vibrio</taxon>
    </lineage>
</organism>
<dbReference type="RefSeq" id="WP_126572428.1">
    <property type="nucleotide sequence ID" value="NZ_RXZH01000001.1"/>
</dbReference>